<feature type="transmembrane region" description="Helical" evidence="1">
    <location>
        <begin position="58"/>
        <end position="77"/>
    </location>
</feature>
<protein>
    <submittedName>
        <fullName evidence="2">Uncharacterized protein</fullName>
    </submittedName>
</protein>
<proteinExistence type="predicted"/>
<evidence type="ECO:0000313" key="3">
    <source>
        <dbReference type="Proteomes" id="UP000254821"/>
    </source>
</evidence>
<feature type="transmembrane region" description="Helical" evidence="1">
    <location>
        <begin position="30"/>
        <end position="51"/>
    </location>
</feature>
<name>A0A377PK81_HAFAL</name>
<feature type="transmembrane region" description="Helical" evidence="1">
    <location>
        <begin position="89"/>
        <end position="108"/>
    </location>
</feature>
<accession>A0A377PK81</accession>
<dbReference type="EMBL" id="UGHP01000001">
    <property type="protein sequence ID" value="STQ80866.1"/>
    <property type="molecule type" value="Genomic_DNA"/>
</dbReference>
<keyword evidence="1" id="KW-0472">Membrane</keyword>
<dbReference type="Proteomes" id="UP000254821">
    <property type="component" value="Unassembled WGS sequence"/>
</dbReference>
<gene>
    <name evidence="2" type="ORF">NCTC8105_02995</name>
</gene>
<reference evidence="2 3" key="1">
    <citation type="submission" date="2018-06" db="EMBL/GenBank/DDBJ databases">
        <authorList>
            <consortium name="Pathogen Informatics"/>
            <person name="Doyle S."/>
        </authorList>
    </citation>
    <scope>NUCLEOTIDE SEQUENCE [LARGE SCALE GENOMIC DNA]</scope>
    <source>
        <strain evidence="2 3">NCTC8105</strain>
    </source>
</reference>
<keyword evidence="1" id="KW-0812">Transmembrane</keyword>
<organism evidence="2 3">
    <name type="scientific">Hafnia alvei</name>
    <dbReference type="NCBI Taxonomy" id="569"/>
    <lineage>
        <taxon>Bacteria</taxon>
        <taxon>Pseudomonadati</taxon>
        <taxon>Pseudomonadota</taxon>
        <taxon>Gammaproteobacteria</taxon>
        <taxon>Enterobacterales</taxon>
        <taxon>Hafniaceae</taxon>
        <taxon>Hafnia</taxon>
    </lineage>
</organism>
<sequence length="120" mass="13674">MRENNKLSTSSYFLLTCLLLISNMQTTSPFSLYFLCIFVFGFLSLCFLLINKKINTELLVCSLILISFLIFITILQIKNYASYEGLTAIIISRLALAVYWGGASGAFFRLHIKCKFFLNV</sequence>
<feature type="transmembrane region" description="Helical" evidence="1">
    <location>
        <begin position="7"/>
        <end position="24"/>
    </location>
</feature>
<dbReference type="AlphaFoldDB" id="A0A377PK81"/>
<evidence type="ECO:0000313" key="2">
    <source>
        <dbReference type="EMBL" id="STQ80866.1"/>
    </source>
</evidence>
<evidence type="ECO:0000256" key="1">
    <source>
        <dbReference type="SAM" id="Phobius"/>
    </source>
</evidence>
<keyword evidence="1" id="KW-1133">Transmembrane helix</keyword>